<sequence length="392" mass="42782">MLLPEALEFPAATKTLPSWVVLPALPAILLRDGDGGGHGGDDDGGGRGLPEIAVRRLLGLLTLSTFVDQHPALPPARAACDPASLAAFSWALYEQWRAAGSPPDDKHAMLALTLLGDESAVSAVAALFPEWSYGTAARVSTEVEMLGAIGTDVALSRLQHFARTAEHKGLRRQAREKLHEIARRRELSDAELADRLVPDLGLDARGRRVFDYGPRQFVVTLDQFLRPVVSDTTGRRLPGLPRPRVAEAAAAAVAREEFAAFKKEARVFAVERLRALEDAMLGGRIWTLTDLRALVLDHPVVRSAGRALVWQVMGGPSFRVAEDHSYADIRDETVTLSPDARVRLFHQAFAEKKSAIWAGIFTDYEIIQPFPQLSRTFDCLDLASAPSYLDAS</sequence>
<dbReference type="EMBL" id="BOMN01000115">
    <property type="protein sequence ID" value="GIE25044.1"/>
    <property type="molecule type" value="Genomic_DNA"/>
</dbReference>
<reference evidence="2 3" key="1">
    <citation type="submission" date="2021-01" db="EMBL/GenBank/DDBJ databases">
        <title>Whole genome shotgun sequence of Actinoplanes humidus NBRC 14915.</title>
        <authorList>
            <person name="Komaki H."/>
            <person name="Tamura T."/>
        </authorList>
    </citation>
    <scope>NUCLEOTIDE SEQUENCE [LARGE SCALE GENOMIC DNA]</scope>
    <source>
        <strain evidence="2 3">NBRC 14915</strain>
    </source>
</reference>
<dbReference type="Pfam" id="PF13569">
    <property type="entry name" value="DUF4132"/>
    <property type="match status" value="1"/>
</dbReference>
<dbReference type="InterPro" id="IPR025406">
    <property type="entry name" value="DUF4132"/>
</dbReference>
<proteinExistence type="predicted"/>
<gene>
    <name evidence="2" type="ORF">Ahu01nite_081460</name>
</gene>
<comment type="caution">
    <text evidence="2">The sequence shown here is derived from an EMBL/GenBank/DDBJ whole genome shotgun (WGS) entry which is preliminary data.</text>
</comment>
<evidence type="ECO:0000313" key="3">
    <source>
        <dbReference type="Proteomes" id="UP000603200"/>
    </source>
</evidence>
<keyword evidence="3" id="KW-1185">Reference proteome</keyword>
<accession>A0ABQ4A2U3</accession>
<evidence type="ECO:0000313" key="2">
    <source>
        <dbReference type="EMBL" id="GIE25044.1"/>
    </source>
</evidence>
<dbReference type="RefSeq" id="WP_203842018.1">
    <property type="nucleotide sequence ID" value="NZ_BAAATV010000015.1"/>
</dbReference>
<feature type="domain" description="DUF4132" evidence="1">
    <location>
        <begin position="234"/>
        <end position="377"/>
    </location>
</feature>
<protein>
    <recommendedName>
        <fullName evidence="1">DUF4132 domain-containing protein</fullName>
    </recommendedName>
</protein>
<name>A0ABQ4A2U3_9ACTN</name>
<organism evidence="2 3">
    <name type="scientific">Winogradskya humida</name>
    <dbReference type="NCBI Taxonomy" id="113566"/>
    <lineage>
        <taxon>Bacteria</taxon>
        <taxon>Bacillati</taxon>
        <taxon>Actinomycetota</taxon>
        <taxon>Actinomycetes</taxon>
        <taxon>Micromonosporales</taxon>
        <taxon>Micromonosporaceae</taxon>
        <taxon>Winogradskya</taxon>
    </lineage>
</organism>
<dbReference type="Proteomes" id="UP000603200">
    <property type="component" value="Unassembled WGS sequence"/>
</dbReference>
<evidence type="ECO:0000259" key="1">
    <source>
        <dbReference type="Pfam" id="PF13569"/>
    </source>
</evidence>